<protein>
    <submittedName>
        <fullName evidence="2">Septum formation initiator family protein</fullName>
    </submittedName>
</protein>
<accession>A0A9D1LM84</accession>
<sequence length="94" mass="10601">MRRKKRVGLATKIFVAIFAVYAAFTLVSLQIQISAKREEQAALQAQIEEQSLRNAEIEALLNSEDNDEYIARIARDKLGYVSPGERVFVDISSK</sequence>
<proteinExistence type="predicted"/>
<organism evidence="2 3">
    <name type="scientific">Candidatus Ventrousia excrementavium</name>
    <dbReference type="NCBI Taxonomy" id="2840961"/>
    <lineage>
        <taxon>Bacteria</taxon>
        <taxon>Bacillati</taxon>
        <taxon>Bacillota</taxon>
        <taxon>Clostridia</taxon>
        <taxon>Eubacteriales</taxon>
        <taxon>Clostridiaceae</taxon>
        <taxon>Clostridiaceae incertae sedis</taxon>
        <taxon>Candidatus Ventrousia</taxon>
    </lineage>
</organism>
<evidence type="ECO:0000313" key="2">
    <source>
        <dbReference type="EMBL" id="HIU44448.1"/>
    </source>
</evidence>
<dbReference type="Proteomes" id="UP000824073">
    <property type="component" value="Unassembled WGS sequence"/>
</dbReference>
<name>A0A9D1LM84_9CLOT</name>
<dbReference type="InterPro" id="IPR007060">
    <property type="entry name" value="FtsL/DivIC"/>
</dbReference>
<gene>
    <name evidence="2" type="ORF">IAB67_09150</name>
</gene>
<dbReference type="EMBL" id="DVMR01000066">
    <property type="protein sequence ID" value="HIU44448.1"/>
    <property type="molecule type" value="Genomic_DNA"/>
</dbReference>
<reference evidence="2" key="1">
    <citation type="submission" date="2020-10" db="EMBL/GenBank/DDBJ databases">
        <authorList>
            <person name="Gilroy R."/>
        </authorList>
    </citation>
    <scope>NUCLEOTIDE SEQUENCE</scope>
    <source>
        <strain evidence="2">CHK191-8634</strain>
    </source>
</reference>
<dbReference type="AlphaFoldDB" id="A0A9D1LM84"/>
<feature type="coiled-coil region" evidence="1">
    <location>
        <begin position="26"/>
        <end position="60"/>
    </location>
</feature>
<dbReference type="Pfam" id="PF04977">
    <property type="entry name" value="DivIC"/>
    <property type="match status" value="1"/>
</dbReference>
<evidence type="ECO:0000313" key="3">
    <source>
        <dbReference type="Proteomes" id="UP000824073"/>
    </source>
</evidence>
<keyword evidence="1" id="KW-0175">Coiled coil</keyword>
<evidence type="ECO:0000256" key="1">
    <source>
        <dbReference type="SAM" id="Coils"/>
    </source>
</evidence>
<comment type="caution">
    <text evidence="2">The sequence shown here is derived from an EMBL/GenBank/DDBJ whole genome shotgun (WGS) entry which is preliminary data.</text>
</comment>
<reference evidence="2" key="2">
    <citation type="journal article" date="2021" name="PeerJ">
        <title>Extensive microbial diversity within the chicken gut microbiome revealed by metagenomics and culture.</title>
        <authorList>
            <person name="Gilroy R."/>
            <person name="Ravi A."/>
            <person name="Getino M."/>
            <person name="Pursley I."/>
            <person name="Horton D.L."/>
            <person name="Alikhan N.F."/>
            <person name="Baker D."/>
            <person name="Gharbi K."/>
            <person name="Hall N."/>
            <person name="Watson M."/>
            <person name="Adriaenssens E.M."/>
            <person name="Foster-Nyarko E."/>
            <person name="Jarju S."/>
            <person name="Secka A."/>
            <person name="Antonio M."/>
            <person name="Oren A."/>
            <person name="Chaudhuri R.R."/>
            <person name="La Ragione R."/>
            <person name="Hildebrand F."/>
            <person name="Pallen M.J."/>
        </authorList>
    </citation>
    <scope>NUCLEOTIDE SEQUENCE</scope>
    <source>
        <strain evidence="2">CHK191-8634</strain>
    </source>
</reference>